<keyword evidence="1" id="KW-0472">Membrane</keyword>
<feature type="transmembrane region" description="Helical" evidence="1">
    <location>
        <begin position="42"/>
        <end position="60"/>
    </location>
</feature>
<keyword evidence="1" id="KW-1133">Transmembrane helix</keyword>
<proteinExistence type="predicted"/>
<evidence type="ECO:0000256" key="1">
    <source>
        <dbReference type="SAM" id="Phobius"/>
    </source>
</evidence>
<keyword evidence="4" id="KW-1185">Reference proteome</keyword>
<evidence type="ECO:0000313" key="3">
    <source>
        <dbReference type="EMBL" id="SMX49110.1"/>
    </source>
</evidence>
<protein>
    <submittedName>
        <fullName evidence="3">Tripartite tricarboxylate transporter TctB family protein</fullName>
    </submittedName>
</protein>
<dbReference type="EMBL" id="FXYH01000020">
    <property type="protein sequence ID" value="SMX49110.1"/>
    <property type="molecule type" value="Genomic_DNA"/>
</dbReference>
<organism evidence="3 4">
    <name type="scientific">Pelagimonas varians</name>
    <dbReference type="NCBI Taxonomy" id="696760"/>
    <lineage>
        <taxon>Bacteria</taxon>
        <taxon>Pseudomonadati</taxon>
        <taxon>Pseudomonadota</taxon>
        <taxon>Alphaproteobacteria</taxon>
        <taxon>Rhodobacterales</taxon>
        <taxon>Roseobacteraceae</taxon>
        <taxon>Pelagimonas</taxon>
    </lineage>
</organism>
<dbReference type="OrthoDB" id="7869580at2"/>
<dbReference type="Proteomes" id="UP000220836">
    <property type="component" value="Unassembled WGS sequence"/>
</dbReference>
<evidence type="ECO:0000259" key="2">
    <source>
        <dbReference type="Pfam" id="PF07331"/>
    </source>
</evidence>
<feature type="transmembrane region" description="Helical" evidence="1">
    <location>
        <begin position="119"/>
        <end position="139"/>
    </location>
</feature>
<feature type="transmembrane region" description="Helical" evidence="1">
    <location>
        <begin position="9"/>
        <end position="30"/>
    </location>
</feature>
<dbReference type="InterPro" id="IPR009936">
    <property type="entry name" value="DUF1468"/>
</dbReference>
<feature type="domain" description="DUF1468" evidence="2">
    <location>
        <begin position="13"/>
        <end position="144"/>
    </location>
</feature>
<name>A0A238L2M7_9RHOB</name>
<evidence type="ECO:0000313" key="4">
    <source>
        <dbReference type="Proteomes" id="UP000220836"/>
    </source>
</evidence>
<feature type="transmembrane region" description="Helical" evidence="1">
    <location>
        <begin position="72"/>
        <end position="91"/>
    </location>
</feature>
<sequence>MQRFVSERILVQVGLLIVAVALFASTFGQSFSSSDLAQSPMFFPRIILVLWIGLGVISLIQSFKSDEKTRQIASWPRIGIVLVAALIYTNLIGSEGFFIPSVGFAVISLLAFGIRNPILVLLFAVLVPGSLVLLFNHTLGMPLPTSRFSYFF</sequence>
<dbReference type="RefSeq" id="WP_097806532.1">
    <property type="nucleotide sequence ID" value="NZ_FXYH01000020.1"/>
</dbReference>
<reference evidence="3 4" key="1">
    <citation type="submission" date="2017-05" db="EMBL/GenBank/DDBJ databases">
        <authorList>
            <person name="Song R."/>
            <person name="Chenine A.L."/>
            <person name="Ruprecht R.M."/>
        </authorList>
    </citation>
    <scope>NUCLEOTIDE SEQUENCE [LARGE SCALE GENOMIC DNA]</scope>
    <source>
        <strain evidence="3 4">CECT 8663</strain>
    </source>
</reference>
<gene>
    <name evidence="3" type="ORF">PEV8663_04097</name>
</gene>
<dbReference type="AlphaFoldDB" id="A0A238L2M7"/>
<dbReference type="Pfam" id="PF07331">
    <property type="entry name" value="TctB"/>
    <property type="match status" value="1"/>
</dbReference>
<feature type="transmembrane region" description="Helical" evidence="1">
    <location>
        <begin position="97"/>
        <end position="114"/>
    </location>
</feature>
<keyword evidence="1" id="KW-0812">Transmembrane</keyword>
<accession>A0A238L2M7</accession>